<sequence length="97" mass="10691">MKFKLKPLALGLLAAAQTATSLRFVMYVDDDPPQKWTPFEPVDTFRNRFGKDAKVTVAIGGWGDTSGFSEGAKDEASRTRYAKNVRAFVDEFGLDGV</sequence>
<feature type="domain" description="GH18" evidence="2">
    <location>
        <begin position="1"/>
        <end position="97"/>
    </location>
</feature>
<dbReference type="GO" id="GO:0005975">
    <property type="term" value="P:carbohydrate metabolic process"/>
    <property type="evidence" value="ECO:0007669"/>
    <property type="project" value="InterPro"/>
</dbReference>
<keyword evidence="4" id="KW-1185">Reference proteome</keyword>
<evidence type="ECO:0000313" key="3">
    <source>
        <dbReference type="EMBL" id="KAF5858458.1"/>
    </source>
</evidence>
<accession>A0A8H5ZWZ0</accession>
<dbReference type="Proteomes" id="UP000541154">
    <property type="component" value="Unassembled WGS sequence"/>
</dbReference>
<dbReference type="AlphaFoldDB" id="A0A8H5ZWZ0"/>
<name>A0A8H5ZWZ0_PETAA</name>
<dbReference type="PROSITE" id="PS51910">
    <property type="entry name" value="GH18_2"/>
    <property type="match status" value="1"/>
</dbReference>
<dbReference type="Pfam" id="PF00704">
    <property type="entry name" value="Glyco_hydro_18"/>
    <property type="match status" value="1"/>
</dbReference>
<organism evidence="3 4">
    <name type="scientific">Petromyces alliaceus</name>
    <name type="common">Aspergillus alliaceus</name>
    <dbReference type="NCBI Taxonomy" id="209559"/>
    <lineage>
        <taxon>Eukaryota</taxon>
        <taxon>Fungi</taxon>
        <taxon>Dikarya</taxon>
        <taxon>Ascomycota</taxon>
        <taxon>Pezizomycotina</taxon>
        <taxon>Eurotiomycetes</taxon>
        <taxon>Eurotiomycetidae</taxon>
        <taxon>Eurotiales</taxon>
        <taxon>Aspergillaceae</taxon>
        <taxon>Aspergillus</taxon>
        <taxon>Aspergillus subgen. Circumdati</taxon>
    </lineage>
</organism>
<dbReference type="SUPFAM" id="SSF51445">
    <property type="entry name" value="(Trans)glycosidases"/>
    <property type="match status" value="1"/>
</dbReference>
<evidence type="ECO:0000256" key="1">
    <source>
        <dbReference type="SAM" id="SignalP"/>
    </source>
</evidence>
<evidence type="ECO:0000313" key="4">
    <source>
        <dbReference type="Proteomes" id="UP000541154"/>
    </source>
</evidence>
<reference evidence="3 4" key="1">
    <citation type="submission" date="2019-04" db="EMBL/GenBank/DDBJ databases">
        <title>Aspergillus burnettii sp. nov., novel species from soil in southeast Queensland.</title>
        <authorList>
            <person name="Gilchrist C.L.M."/>
            <person name="Pitt J.I."/>
            <person name="Lange L."/>
            <person name="Lacey H.J."/>
            <person name="Vuong D."/>
            <person name="Midgley D.J."/>
            <person name="Greenfield P."/>
            <person name="Bradbury M."/>
            <person name="Lacey E."/>
            <person name="Busk P.K."/>
            <person name="Pilgaard B."/>
            <person name="Chooi Y.H."/>
            <person name="Piggott A.M."/>
        </authorList>
    </citation>
    <scope>NUCLEOTIDE SEQUENCE [LARGE SCALE GENOMIC DNA]</scope>
    <source>
        <strain evidence="3 4">FRR 5400</strain>
    </source>
</reference>
<feature type="chain" id="PRO_5034365709" description="GH18 domain-containing protein" evidence="1">
    <location>
        <begin position="22"/>
        <end position="97"/>
    </location>
</feature>
<protein>
    <recommendedName>
        <fullName evidence="2">GH18 domain-containing protein</fullName>
    </recommendedName>
</protein>
<dbReference type="InterPro" id="IPR017853">
    <property type="entry name" value="GH"/>
</dbReference>
<proteinExistence type="predicted"/>
<feature type="signal peptide" evidence="1">
    <location>
        <begin position="1"/>
        <end position="21"/>
    </location>
</feature>
<dbReference type="Gene3D" id="3.20.20.80">
    <property type="entry name" value="Glycosidases"/>
    <property type="match status" value="1"/>
</dbReference>
<gene>
    <name evidence="3" type="ORF">ETB97_004343</name>
</gene>
<keyword evidence="1" id="KW-0732">Signal</keyword>
<dbReference type="InterPro" id="IPR001223">
    <property type="entry name" value="Glyco_hydro18_cat"/>
</dbReference>
<evidence type="ECO:0000259" key="2">
    <source>
        <dbReference type="PROSITE" id="PS51910"/>
    </source>
</evidence>
<feature type="non-terminal residue" evidence="3">
    <location>
        <position position="97"/>
    </location>
</feature>
<dbReference type="EMBL" id="SPNV01000204">
    <property type="protein sequence ID" value="KAF5858458.1"/>
    <property type="molecule type" value="Genomic_DNA"/>
</dbReference>
<comment type="caution">
    <text evidence="3">The sequence shown here is derived from an EMBL/GenBank/DDBJ whole genome shotgun (WGS) entry which is preliminary data.</text>
</comment>